<gene>
    <name evidence="10" type="ORF">WQQ_17780</name>
</gene>
<dbReference type="PROSITE" id="PS51257">
    <property type="entry name" value="PROKAR_LIPOPROTEIN"/>
    <property type="match status" value="1"/>
</dbReference>
<feature type="compositionally biased region" description="Acidic residues" evidence="8">
    <location>
        <begin position="43"/>
        <end position="55"/>
    </location>
</feature>
<dbReference type="GO" id="GO:0045493">
    <property type="term" value="P:xylan catabolic process"/>
    <property type="evidence" value="ECO:0007669"/>
    <property type="project" value="UniProtKB-KW"/>
</dbReference>
<comment type="subcellular location">
    <subcellularLocation>
        <location evidence="1">Secreted</location>
    </subcellularLocation>
</comment>
<dbReference type="GO" id="GO:0030600">
    <property type="term" value="F:feruloyl esterase activity"/>
    <property type="evidence" value="ECO:0007669"/>
    <property type="project" value="InterPro"/>
</dbReference>
<dbReference type="Gene3D" id="3.40.50.1820">
    <property type="entry name" value="alpha/beta hydrolase"/>
    <property type="match status" value="1"/>
</dbReference>
<keyword evidence="7" id="KW-0624">Polysaccharide degradation</keyword>
<feature type="signal peptide" evidence="9">
    <location>
        <begin position="1"/>
        <end position="22"/>
    </location>
</feature>
<evidence type="ECO:0000256" key="2">
    <source>
        <dbReference type="ARBA" id="ARBA00022525"/>
    </source>
</evidence>
<dbReference type="PANTHER" id="PTHR38050:SF2">
    <property type="entry name" value="FERULOYL ESTERASE C-RELATED"/>
    <property type="match status" value="1"/>
</dbReference>
<evidence type="ECO:0000256" key="7">
    <source>
        <dbReference type="ARBA" id="ARBA00023326"/>
    </source>
</evidence>
<evidence type="ECO:0000256" key="5">
    <source>
        <dbReference type="ARBA" id="ARBA00022801"/>
    </source>
</evidence>
<dbReference type="RefSeq" id="WP_007184727.1">
    <property type="nucleotide sequence ID" value="NZ_AKGD01000001.1"/>
</dbReference>
<keyword evidence="3" id="KW-0858">Xylan degradation</keyword>
<dbReference type="GO" id="GO:0005576">
    <property type="term" value="C:extracellular region"/>
    <property type="evidence" value="ECO:0007669"/>
    <property type="project" value="UniProtKB-SubCell"/>
</dbReference>
<dbReference type="InterPro" id="IPR043595">
    <property type="entry name" value="FaeB/C/D"/>
</dbReference>
<keyword evidence="11" id="KW-1185">Reference proteome</keyword>
<evidence type="ECO:0000256" key="8">
    <source>
        <dbReference type="SAM" id="MobiDB-lite"/>
    </source>
</evidence>
<keyword evidence="5" id="KW-0378">Hydrolase</keyword>
<evidence type="ECO:0000256" key="4">
    <source>
        <dbReference type="ARBA" id="ARBA00022729"/>
    </source>
</evidence>
<feature type="compositionally biased region" description="Low complexity" evidence="8">
    <location>
        <begin position="18"/>
        <end position="29"/>
    </location>
</feature>
<dbReference type="SUPFAM" id="SSF53474">
    <property type="entry name" value="alpha/beta-Hydrolases"/>
    <property type="match status" value="1"/>
</dbReference>
<reference evidence="10 11" key="1">
    <citation type="journal article" date="2012" name="J. Bacteriol.">
        <title>Genome Sequence of n-Alkane-Degrading Hydrocarboniphaga effusa Strain AP103T (ATCC BAA-332T).</title>
        <authorList>
            <person name="Chang H.K."/>
            <person name="Zylstra G.J."/>
            <person name="Chae J.C."/>
        </authorList>
    </citation>
    <scope>NUCLEOTIDE SEQUENCE [LARGE SCALE GENOMIC DNA]</scope>
    <source>
        <strain evidence="10 11">AP103</strain>
    </source>
</reference>
<comment type="caution">
    <text evidence="10">The sequence shown here is derived from an EMBL/GenBank/DDBJ whole genome shotgun (WGS) entry which is preliminary data.</text>
</comment>
<keyword evidence="4 9" id="KW-0732">Signal</keyword>
<evidence type="ECO:0008006" key="12">
    <source>
        <dbReference type="Google" id="ProtNLM"/>
    </source>
</evidence>
<feature type="chain" id="PRO_5003713432" description="Phospholipase/carboxylesterase/thioesterase domain-containing protein" evidence="9">
    <location>
        <begin position="23"/>
        <end position="387"/>
    </location>
</feature>
<keyword evidence="2" id="KW-0964">Secreted</keyword>
<dbReference type="InterPro" id="IPR029058">
    <property type="entry name" value="AB_hydrolase_fold"/>
</dbReference>
<dbReference type="OrthoDB" id="7066035at2"/>
<evidence type="ECO:0000313" key="11">
    <source>
        <dbReference type="Proteomes" id="UP000003704"/>
    </source>
</evidence>
<dbReference type="Proteomes" id="UP000003704">
    <property type="component" value="Unassembled WGS sequence"/>
</dbReference>
<organism evidence="10 11">
    <name type="scientific">Hydrocarboniphaga effusa AP103</name>
    <dbReference type="NCBI Taxonomy" id="1172194"/>
    <lineage>
        <taxon>Bacteria</taxon>
        <taxon>Pseudomonadati</taxon>
        <taxon>Pseudomonadota</taxon>
        <taxon>Gammaproteobacteria</taxon>
        <taxon>Nevskiales</taxon>
        <taxon>Nevskiaceae</taxon>
        <taxon>Hydrocarboniphaga</taxon>
    </lineage>
</organism>
<sequence length="387" mass="40159">MRQLLMAGLVLLLAACGGGSSSTDDGPGQPTTPDPGTTPTPDPEPEPDPDPDPQPEPEPPGSVSCSSRFSVEQAKAGGNCRPATGTYCALPEENSLRYLSSDPLPCAGVSIAEHSVQAAGMQSSYLLIKGPEAPEAIYLALHYLGSRTGTFTNVVRLQELAKARRVAIVVPQAPNGLLGSNLGSSWPFRPEIEPVADYVRFLDGVVANARGRLSASSLPLYVAGLSNGASMAYDYACTASQPVAAFMAVAGSMSSGTRALCSAGQVPGSVIVHGTSDVLNPYEGLLSLTMSVPQIHALFEGLSRCSGSDGSVQLRQVSSSLPVTVRYSASCSNARRHYLATVTDGGHNWPGQAASTNEITLGLLGFKTQNFDATIQGYDLMVEAAGN</sequence>
<name>I8I5F2_9GAMM</name>
<evidence type="ECO:0000256" key="3">
    <source>
        <dbReference type="ARBA" id="ARBA00022651"/>
    </source>
</evidence>
<evidence type="ECO:0000256" key="6">
    <source>
        <dbReference type="ARBA" id="ARBA00023277"/>
    </source>
</evidence>
<dbReference type="AlphaFoldDB" id="I8I5F2"/>
<feature type="compositionally biased region" description="Pro residues" evidence="8">
    <location>
        <begin position="30"/>
        <end position="42"/>
    </location>
</feature>
<protein>
    <recommendedName>
        <fullName evidence="12">Phospholipase/carboxylesterase/thioesterase domain-containing protein</fullName>
    </recommendedName>
</protein>
<evidence type="ECO:0000256" key="1">
    <source>
        <dbReference type="ARBA" id="ARBA00004613"/>
    </source>
</evidence>
<proteinExistence type="predicted"/>
<dbReference type="EMBL" id="AKGD01000001">
    <property type="protein sequence ID" value="EIT71641.1"/>
    <property type="molecule type" value="Genomic_DNA"/>
</dbReference>
<dbReference type="STRING" id="1172194.WQQ_17780"/>
<accession>I8I5F2</accession>
<dbReference type="PANTHER" id="PTHR38050">
    <property type="match status" value="1"/>
</dbReference>
<evidence type="ECO:0000256" key="9">
    <source>
        <dbReference type="SAM" id="SignalP"/>
    </source>
</evidence>
<keyword evidence="6" id="KW-0119">Carbohydrate metabolism</keyword>
<evidence type="ECO:0000313" key="10">
    <source>
        <dbReference type="EMBL" id="EIT71641.1"/>
    </source>
</evidence>
<feature type="region of interest" description="Disordered" evidence="8">
    <location>
        <begin position="18"/>
        <end position="66"/>
    </location>
</feature>